<feature type="compositionally biased region" description="Low complexity" evidence="2">
    <location>
        <begin position="728"/>
        <end position="743"/>
    </location>
</feature>
<dbReference type="InterPro" id="IPR002213">
    <property type="entry name" value="UDP_glucos_trans"/>
</dbReference>
<dbReference type="CDD" id="cd03784">
    <property type="entry name" value="GT1_Gtf-like"/>
    <property type="match status" value="1"/>
</dbReference>
<dbReference type="PANTHER" id="PTHR48050:SF13">
    <property type="entry name" value="STEROL 3-BETA-GLUCOSYLTRANSFERASE UGT80A2"/>
    <property type="match status" value="1"/>
</dbReference>
<feature type="region of interest" description="Disordered" evidence="2">
    <location>
        <begin position="689"/>
        <end position="743"/>
    </location>
</feature>
<proteinExistence type="predicted"/>
<sequence>MARDGKVVPPARSSASLFRSDDDDHNNPSDSIGIELHERDFNAQAVREEDGRVAISLDTKTSLPPDFASRFHQKLDDEAPPTYDPYSIATELGPVPYMNIVIQVVGSRGDVQPFLALARVLKEVHGHHVRLATHPKFESFVEKAGIEFFSIGGDPAELMDFMVKNAGLLPSVESLLSGDVGRKRQFMGEIAEGCWRSCIEPCVKTGRAFVADAIIANPPSFAHVHCAERLAVPLHLMFTMPWTPSLSFPHPLANIKPSTADPQTSNLLSFHLVEMLTWQGLGDIINGFRVNTLGLEPLSSLFAPGLTWRLKIPFTYAWSPALLARPREWEDYVNISGYFTDPTHTAHDPSPELAKFLESGDPPIYIGFGSIKFDKSAEITQLILSAIKRCGVRAIISHGWAKLGSDIHPDEIPETVLFIDDTPHPWLFPQCSAVIHHGGAGTTACGLEMGRPTVVVPFFGDQWFWGDMVARRGAGPKPIPFKQLTLDRLSEAIEFALRPECREVAQEIADSMKRENGCEAGAAFFHAALKLDHNHGNRCAVCPERIACWKIRMPSSSRKKSSKSRSSSLSDDGSEIKLSALAAAVLIGEKKIDIQDLELLRVFEYDNSKANVPWDPISSLLANTTTTVTNVLMGVAAGPREAYRQANASKARAKTQRHHAGGESSMQSQYDARILGTDSASVMSEITATEPQFAESTSSTVKRKPLSVTSRKDDGSLETGSVSSRGANPSIPNHTPPSTSSSSLNVAGAIALESTKGVGRIMGAGLKTPVAFTNGLARGFHNVPAIYGDDTVRAEAKIDGVKSGLVAAGKGFGYGLYDGLTGLVTQPYNGAKKEGAVGFLKGFGKGLGGVVFKPSAGACGVPGYAFMGVYKSLMQVGKGGKVALEQYLAAARLTQGEEEANTLDKRDWDDVVGRWGVEIARRRVDGLSGVSK</sequence>
<dbReference type="InterPro" id="IPR050426">
    <property type="entry name" value="Glycosyltransferase_28"/>
</dbReference>
<dbReference type="FunFam" id="3.40.50.2000:FF:000268">
    <property type="entry name" value="Glycosyltransferase family 1 protein"/>
    <property type="match status" value="1"/>
</dbReference>
<feature type="compositionally biased region" description="Polar residues" evidence="2">
    <location>
        <begin position="689"/>
        <end position="700"/>
    </location>
</feature>
<dbReference type="Gene3D" id="3.40.50.2000">
    <property type="entry name" value="Glycogen Phosphorylase B"/>
    <property type="match status" value="2"/>
</dbReference>
<evidence type="ECO:0000256" key="2">
    <source>
        <dbReference type="SAM" id="MobiDB-lite"/>
    </source>
</evidence>
<dbReference type="GO" id="GO:0005975">
    <property type="term" value="P:carbohydrate metabolic process"/>
    <property type="evidence" value="ECO:0007669"/>
    <property type="project" value="InterPro"/>
</dbReference>
<accession>A0A2J6PDG3</accession>
<feature type="compositionally biased region" description="Polar residues" evidence="2">
    <location>
        <begin position="718"/>
        <end position="727"/>
    </location>
</feature>
<dbReference type="Pfam" id="PF03033">
    <property type="entry name" value="Glyco_transf_28"/>
    <property type="match status" value="1"/>
</dbReference>
<evidence type="ECO:0000313" key="6">
    <source>
        <dbReference type="Proteomes" id="UP000235672"/>
    </source>
</evidence>
<dbReference type="EMBL" id="KZ613570">
    <property type="protein sequence ID" value="PMD12044.1"/>
    <property type="molecule type" value="Genomic_DNA"/>
</dbReference>
<protein>
    <submittedName>
        <fullName evidence="5">Glycosyltransferase family 1 protein</fullName>
    </submittedName>
</protein>
<evidence type="ECO:0000259" key="4">
    <source>
        <dbReference type="Pfam" id="PF06722"/>
    </source>
</evidence>
<feature type="domain" description="Erythromycin biosynthesis protein CIII-like C-terminal" evidence="4">
    <location>
        <begin position="410"/>
        <end position="513"/>
    </location>
</feature>
<reference evidence="5 6" key="1">
    <citation type="submission" date="2016-05" db="EMBL/GenBank/DDBJ databases">
        <title>A degradative enzymes factory behind the ericoid mycorrhizal symbiosis.</title>
        <authorList>
            <consortium name="DOE Joint Genome Institute"/>
            <person name="Martino E."/>
            <person name="Morin E."/>
            <person name="Grelet G."/>
            <person name="Kuo A."/>
            <person name="Kohler A."/>
            <person name="Daghino S."/>
            <person name="Barry K."/>
            <person name="Choi C."/>
            <person name="Cichocki N."/>
            <person name="Clum A."/>
            <person name="Copeland A."/>
            <person name="Hainaut M."/>
            <person name="Haridas S."/>
            <person name="Labutti K."/>
            <person name="Lindquist E."/>
            <person name="Lipzen A."/>
            <person name="Khouja H.-R."/>
            <person name="Murat C."/>
            <person name="Ohm R."/>
            <person name="Olson A."/>
            <person name="Spatafora J."/>
            <person name="Veneault-Fourrey C."/>
            <person name="Henrissat B."/>
            <person name="Grigoriev I."/>
            <person name="Martin F."/>
            <person name="Perotto S."/>
        </authorList>
    </citation>
    <scope>NUCLEOTIDE SEQUENCE [LARGE SCALE GENOMIC DNA]</scope>
    <source>
        <strain evidence="5 6">UAMH 7357</strain>
    </source>
</reference>
<gene>
    <name evidence="5" type="ORF">NA56DRAFT_39383</name>
</gene>
<dbReference type="GO" id="GO:0016906">
    <property type="term" value="F:sterol 3-beta-glucosyltransferase activity"/>
    <property type="evidence" value="ECO:0007669"/>
    <property type="project" value="UniProtKB-ARBA"/>
</dbReference>
<feature type="region of interest" description="Disordered" evidence="2">
    <location>
        <begin position="1"/>
        <end position="35"/>
    </location>
</feature>
<dbReference type="AlphaFoldDB" id="A0A2J6PDG3"/>
<dbReference type="OrthoDB" id="3511754at2759"/>
<evidence type="ECO:0000313" key="5">
    <source>
        <dbReference type="EMBL" id="PMD12044.1"/>
    </source>
</evidence>
<feature type="domain" description="Glycosyltransferase family 28 N-terminal" evidence="3">
    <location>
        <begin position="100"/>
        <end position="244"/>
    </location>
</feature>
<dbReference type="InterPro" id="IPR010610">
    <property type="entry name" value="EryCIII-like_C"/>
</dbReference>
<evidence type="ECO:0000256" key="1">
    <source>
        <dbReference type="ARBA" id="ARBA00022679"/>
    </source>
</evidence>
<dbReference type="Pfam" id="PF06722">
    <property type="entry name" value="EryCIII-like_C"/>
    <property type="match status" value="1"/>
</dbReference>
<keyword evidence="6" id="KW-1185">Reference proteome</keyword>
<dbReference type="InterPro" id="IPR004276">
    <property type="entry name" value="GlycoTrans_28_N"/>
</dbReference>
<keyword evidence="1 5" id="KW-0808">Transferase</keyword>
<dbReference type="PANTHER" id="PTHR48050">
    <property type="entry name" value="STEROL 3-BETA-GLUCOSYLTRANSFERASE"/>
    <property type="match status" value="1"/>
</dbReference>
<dbReference type="Proteomes" id="UP000235672">
    <property type="component" value="Unassembled WGS sequence"/>
</dbReference>
<evidence type="ECO:0000259" key="3">
    <source>
        <dbReference type="Pfam" id="PF03033"/>
    </source>
</evidence>
<name>A0A2J6PDG3_9HELO</name>
<organism evidence="5 6">
    <name type="scientific">Hyaloscypha hepaticicola</name>
    <dbReference type="NCBI Taxonomy" id="2082293"/>
    <lineage>
        <taxon>Eukaryota</taxon>
        <taxon>Fungi</taxon>
        <taxon>Dikarya</taxon>
        <taxon>Ascomycota</taxon>
        <taxon>Pezizomycotina</taxon>
        <taxon>Leotiomycetes</taxon>
        <taxon>Helotiales</taxon>
        <taxon>Hyaloscyphaceae</taxon>
        <taxon>Hyaloscypha</taxon>
    </lineage>
</organism>
<dbReference type="FunFam" id="3.40.50.2000:FF:000009">
    <property type="entry name" value="Sterol 3-beta-glucosyltransferase UGT80A2"/>
    <property type="match status" value="1"/>
</dbReference>
<dbReference type="SUPFAM" id="SSF53756">
    <property type="entry name" value="UDP-Glycosyltransferase/glycogen phosphorylase"/>
    <property type="match status" value="1"/>
</dbReference>